<evidence type="ECO:0000256" key="2">
    <source>
        <dbReference type="ARBA" id="ARBA00022801"/>
    </source>
</evidence>
<dbReference type="Gene3D" id="3.40.710.10">
    <property type="entry name" value="DD-peptidase/beta-lactamase superfamily"/>
    <property type="match status" value="2"/>
</dbReference>
<dbReference type="Pfam" id="PF02113">
    <property type="entry name" value="Peptidase_S13"/>
    <property type="match status" value="1"/>
</dbReference>
<evidence type="ECO:0000313" key="4">
    <source>
        <dbReference type="Proteomes" id="UP000606396"/>
    </source>
</evidence>
<reference evidence="3 4" key="1">
    <citation type="journal article" date="2020" name="ISME J.">
        <title>Comparative genomics reveals insights into cyanobacterial evolution and habitat adaptation.</title>
        <authorList>
            <person name="Chen M.Y."/>
            <person name="Teng W.K."/>
            <person name="Zhao L."/>
            <person name="Hu C.X."/>
            <person name="Zhou Y.K."/>
            <person name="Han B.P."/>
            <person name="Song L.R."/>
            <person name="Shu W.S."/>
        </authorList>
    </citation>
    <scope>NUCLEOTIDE SEQUENCE [LARGE SCALE GENOMIC DNA]</scope>
    <source>
        <strain evidence="3 4">FACHB-252</strain>
    </source>
</reference>
<dbReference type="GO" id="GO:0009002">
    <property type="term" value="F:serine-type D-Ala-D-Ala carboxypeptidase activity"/>
    <property type="evidence" value="ECO:0007669"/>
    <property type="project" value="UniProtKB-EC"/>
</dbReference>
<proteinExistence type="inferred from homology"/>
<comment type="similarity">
    <text evidence="1">Belongs to the peptidase S13 family.</text>
</comment>
<dbReference type="PANTHER" id="PTHR30023:SF0">
    <property type="entry name" value="PENICILLIN-SENSITIVE CARBOXYPEPTIDASE A"/>
    <property type="match status" value="1"/>
</dbReference>
<dbReference type="InterPro" id="IPR000667">
    <property type="entry name" value="Peptidase_S13"/>
</dbReference>
<keyword evidence="4" id="KW-1185">Reference proteome</keyword>
<protein>
    <submittedName>
        <fullName evidence="3">D-alanyl-D-alanine carboxypeptidase/D-alanyl-D-alanine-endopeptidase</fullName>
        <ecNumber evidence="3">3.4.16.4</ecNumber>
    </submittedName>
</protein>
<dbReference type="PANTHER" id="PTHR30023">
    <property type="entry name" value="D-ALANYL-D-ALANINE CARBOXYPEPTIDASE"/>
    <property type="match status" value="1"/>
</dbReference>
<keyword evidence="3" id="KW-0121">Carboxypeptidase</keyword>
<dbReference type="Proteomes" id="UP000606396">
    <property type="component" value="Unassembled WGS sequence"/>
</dbReference>
<sequence>MKDYADKVKLLTLRSGILVKLKTCKRSLGVLLIFLTTQITFNSRVAKAQTPTAPTTTTKAICSSQLPTAIDSVINRPLFSRMRWGILIQPLSTGLTLYNRDADKYFTPASNTKLLTTAAALQQLGANFRIRTSIYQNGNGVLRVVGRGDPSLDDTQLQALAQQLKQKGITQIPELIADDSYIQGDIVNPTWQWEDVQSDYGAPVNSFITHQNIFSLKLVPQAVGKPLKLVWADASEATQWRIINQSITVDGNQPTYINVNRDLSGTVLRIEGQLTTNSEPYLLDLPVVDPNYYFLRRFRTALRQEKIPLGKTLVISGGTNQEEIAFVESPSLAELLAETNVNSNNLYAEALLRALAVEKPRLKNQTSANVGLEVVKASLTQLGVDPANYILIDGSGLSRRNLVTPEAFVQVLRGIARTPAASIYRGSLPVAGKSGTLKFRFQNTPAEGIVQAKTGTLTGVVSLSGYVNVPKYETLVFSILVNQSEQPTTVVRQAIDEIVVLLAQLQRC</sequence>
<dbReference type="EC" id="3.4.16.4" evidence="3"/>
<dbReference type="NCBIfam" id="TIGR00666">
    <property type="entry name" value="PBP4"/>
    <property type="match status" value="1"/>
</dbReference>
<dbReference type="PRINTS" id="PR00922">
    <property type="entry name" value="DADACBPTASE3"/>
</dbReference>
<organism evidence="3 4">
    <name type="scientific">Nostoc punctiforme FACHB-252</name>
    <dbReference type="NCBI Taxonomy" id="1357509"/>
    <lineage>
        <taxon>Bacteria</taxon>
        <taxon>Bacillati</taxon>
        <taxon>Cyanobacteriota</taxon>
        <taxon>Cyanophyceae</taxon>
        <taxon>Nostocales</taxon>
        <taxon>Nostocaceae</taxon>
        <taxon>Nostoc</taxon>
    </lineage>
</organism>
<comment type="caution">
    <text evidence="3">The sequence shown here is derived from an EMBL/GenBank/DDBJ whole genome shotgun (WGS) entry which is preliminary data.</text>
</comment>
<gene>
    <name evidence="3" type="primary">dacB</name>
    <name evidence="3" type="ORF">H6G94_10950</name>
</gene>
<keyword evidence="2 3" id="KW-0378">Hydrolase</keyword>
<accession>A0ABR8H952</accession>
<evidence type="ECO:0000313" key="3">
    <source>
        <dbReference type="EMBL" id="MBD2611787.1"/>
    </source>
</evidence>
<dbReference type="SUPFAM" id="SSF56601">
    <property type="entry name" value="beta-lactamase/transpeptidase-like"/>
    <property type="match status" value="1"/>
</dbReference>
<dbReference type="InterPro" id="IPR012338">
    <property type="entry name" value="Beta-lactam/transpept-like"/>
</dbReference>
<evidence type="ECO:0000256" key="1">
    <source>
        <dbReference type="ARBA" id="ARBA00006096"/>
    </source>
</evidence>
<dbReference type="EMBL" id="JACJTC010000007">
    <property type="protein sequence ID" value="MBD2611787.1"/>
    <property type="molecule type" value="Genomic_DNA"/>
</dbReference>
<name>A0ABR8H952_NOSPU</name>
<dbReference type="Gene3D" id="3.50.80.20">
    <property type="entry name" value="D-Ala-D-Ala carboxypeptidase C, peptidase S13"/>
    <property type="match status" value="1"/>
</dbReference>
<keyword evidence="3" id="KW-0645">Protease</keyword>